<keyword evidence="5" id="KW-1185">Reference proteome</keyword>
<dbReference type="Pfam" id="PF03403">
    <property type="entry name" value="PAF-AH_p_II"/>
    <property type="match status" value="1"/>
</dbReference>
<reference evidence="4 5" key="1">
    <citation type="submission" date="2019-06" db="EMBL/GenBank/DDBJ databases">
        <title>Amycolatopsis alkalitolerans sp. nov., isolated from Gastrodia elata Blume.</title>
        <authorList>
            <person name="Narsing Rao M.P."/>
            <person name="Li W.J."/>
        </authorList>
    </citation>
    <scope>NUCLEOTIDE SEQUENCE [LARGE SCALE GENOMIC DNA]</scope>
    <source>
        <strain evidence="4 5">SYSUP0005</strain>
    </source>
</reference>
<organism evidence="4 5">
    <name type="scientific">Amycolatopsis alkalitolerans</name>
    <dbReference type="NCBI Taxonomy" id="2547244"/>
    <lineage>
        <taxon>Bacteria</taxon>
        <taxon>Bacillati</taxon>
        <taxon>Actinomycetota</taxon>
        <taxon>Actinomycetes</taxon>
        <taxon>Pseudonocardiales</taxon>
        <taxon>Pseudonocardiaceae</taxon>
        <taxon>Amycolatopsis</taxon>
    </lineage>
</organism>
<keyword evidence="2" id="KW-0442">Lipid degradation</keyword>
<dbReference type="Gene3D" id="3.40.50.1820">
    <property type="entry name" value="alpha/beta hydrolase"/>
    <property type="match status" value="1"/>
</dbReference>
<evidence type="ECO:0000256" key="3">
    <source>
        <dbReference type="ARBA" id="ARBA00023098"/>
    </source>
</evidence>
<evidence type="ECO:0000256" key="2">
    <source>
        <dbReference type="ARBA" id="ARBA00022963"/>
    </source>
</evidence>
<proteinExistence type="predicted"/>
<evidence type="ECO:0008006" key="6">
    <source>
        <dbReference type="Google" id="ProtNLM"/>
    </source>
</evidence>
<evidence type="ECO:0000256" key="1">
    <source>
        <dbReference type="ARBA" id="ARBA00022801"/>
    </source>
</evidence>
<keyword evidence="3" id="KW-0443">Lipid metabolism</keyword>
<protein>
    <recommendedName>
        <fullName evidence="6">Alpha/beta fold hydrolase</fullName>
    </recommendedName>
</protein>
<dbReference type="InterPro" id="IPR029058">
    <property type="entry name" value="AB_hydrolase_fold"/>
</dbReference>
<dbReference type="Proteomes" id="UP000305546">
    <property type="component" value="Unassembled WGS sequence"/>
</dbReference>
<gene>
    <name evidence="4" type="ORF">FG385_31435</name>
</gene>
<name>A0A5C4LSY5_9PSEU</name>
<dbReference type="SUPFAM" id="SSF53474">
    <property type="entry name" value="alpha/beta-Hydrolases"/>
    <property type="match status" value="1"/>
</dbReference>
<dbReference type="GO" id="GO:0016042">
    <property type="term" value="P:lipid catabolic process"/>
    <property type="evidence" value="ECO:0007669"/>
    <property type="project" value="UniProtKB-KW"/>
</dbReference>
<comment type="caution">
    <text evidence="4">The sequence shown here is derived from an EMBL/GenBank/DDBJ whole genome shotgun (WGS) entry which is preliminary data.</text>
</comment>
<evidence type="ECO:0000313" key="4">
    <source>
        <dbReference type="EMBL" id="TNC20232.1"/>
    </source>
</evidence>
<keyword evidence="1" id="KW-0378">Hydrolase</keyword>
<accession>A0A5C4LSY5</accession>
<dbReference type="PANTHER" id="PTHR10272:SF0">
    <property type="entry name" value="PLATELET-ACTIVATING FACTOR ACETYLHYDROLASE"/>
    <property type="match status" value="1"/>
</dbReference>
<evidence type="ECO:0000313" key="5">
    <source>
        <dbReference type="Proteomes" id="UP000305546"/>
    </source>
</evidence>
<sequence length="340" mass="35483">MRPEVGHARRIVVTVAGSATISTVGASVGYDDDGDSPWAGPGSHRVTVAEFGEWAAVGGHRIAVVARYPDPHPAGPVPVIVLCHGLGGDHRGYAGLGTRLASHGYAVLHPRFPDSPGVAFPELTQDDPRLRDLIRPMLFDPAHWVSRVACVHAIVDSLAGQTRLPIRLDAGAVLVAGHSYGAYTAQLLLGTKLSGAGLDGEDFAHPAVAGGILLSPQGSGDRGLTHRSWRSVESPLLVVTGTRDTGARGEGLSWRREVFDRAPSRFKHLAIVRGGDHFLGGIPDPGTGFLAGTGAAVSAVTVAFACHVHGDRAAGAWLAAGPFPTTFEHAHREEPACPMS</sequence>
<dbReference type="AlphaFoldDB" id="A0A5C4LSY5"/>
<dbReference type="PANTHER" id="PTHR10272">
    <property type="entry name" value="PLATELET-ACTIVATING FACTOR ACETYLHYDROLASE"/>
    <property type="match status" value="1"/>
</dbReference>
<dbReference type="GO" id="GO:0003847">
    <property type="term" value="F:1-alkyl-2-acetylglycerophosphocholine esterase activity"/>
    <property type="evidence" value="ECO:0007669"/>
    <property type="project" value="TreeGrafter"/>
</dbReference>
<dbReference type="EMBL" id="VDFW01000045">
    <property type="protein sequence ID" value="TNC20232.1"/>
    <property type="molecule type" value="Genomic_DNA"/>
</dbReference>